<evidence type="ECO:0000259" key="9">
    <source>
        <dbReference type="PROSITE" id="PS50928"/>
    </source>
</evidence>
<evidence type="ECO:0000256" key="8">
    <source>
        <dbReference type="SAM" id="MobiDB-lite"/>
    </source>
</evidence>
<comment type="subcellular location">
    <subcellularLocation>
        <location evidence="1 7">Cell membrane</location>
        <topology evidence="1 7">Multi-pass membrane protein</topology>
    </subcellularLocation>
</comment>
<keyword evidence="5 7" id="KW-1133">Transmembrane helix</keyword>
<evidence type="ECO:0000313" key="10">
    <source>
        <dbReference type="EMBL" id="RFA16805.1"/>
    </source>
</evidence>
<name>A0A3E0W4T9_9MICO</name>
<feature type="transmembrane region" description="Helical" evidence="7">
    <location>
        <begin position="209"/>
        <end position="230"/>
    </location>
</feature>
<comment type="caution">
    <text evidence="10">The sequence shown here is derived from an EMBL/GenBank/DDBJ whole genome shotgun (WGS) entry which is preliminary data.</text>
</comment>
<dbReference type="Pfam" id="PF00528">
    <property type="entry name" value="BPD_transp_1"/>
    <property type="match status" value="1"/>
</dbReference>
<feature type="transmembrane region" description="Helical" evidence="7">
    <location>
        <begin position="257"/>
        <end position="278"/>
    </location>
</feature>
<feature type="domain" description="ABC transmembrane type-1" evidence="9">
    <location>
        <begin position="122"/>
        <end position="334"/>
    </location>
</feature>
<dbReference type="GO" id="GO:0005886">
    <property type="term" value="C:plasma membrane"/>
    <property type="evidence" value="ECO:0007669"/>
    <property type="project" value="UniProtKB-SubCell"/>
</dbReference>
<feature type="transmembrane region" description="Helical" evidence="7">
    <location>
        <begin position="61"/>
        <end position="80"/>
    </location>
</feature>
<evidence type="ECO:0000256" key="4">
    <source>
        <dbReference type="ARBA" id="ARBA00022692"/>
    </source>
</evidence>
<dbReference type="AlphaFoldDB" id="A0A3E0W4T9"/>
<evidence type="ECO:0000256" key="1">
    <source>
        <dbReference type="ARBA" id="ARBA00004651"/>
    </source>
</evidence>
<evidence type="ECO:0000313" key="11">
    <source>
        <dbReference type="Proteomes" id="UP000256709"/>
    </source>
</evidence>
<dbReference type="Gene3D" id="1.10.3720.10">
    <property type="entry name" value="MetI-like"/>
    <property type="match status" value="1"/>
</dbReference>
<dbReference type="EMBL" id="NBXA01000002">
    <property type="protein sequence ID" value="RFA16805.1"/>
    <property type="molecule type" value="Genomic_DNA"/>
</dbReference>
<evidence type="ECO:0000256" key="2">
    <source>
        <dbReference type="ARBA" id="ARBA00022448"/>
    </source>
</evidence>
<keyword evidence="6 7" id="KW-0472">Membrane</keyword>
<dbReference type="PROSITE" id="PS50928">
    <property type="entry name" value="ABC_TM1"/>
    <property type="match status" value="1"/>
</dbReference>
<dbReference type="OrthoDB" id="4053402at2"/>
<dbReference type="SUPFAM" id="SSF161098">
    <property type="entry name" value="MetI-like"/>
    <property type="match status" value="1"/>
</dbReference>
<dbReference type="RefSeq" id="WP_116281469.1">
    <property type="nucleotide sequence ID" value="NZ_NBXA01000002.1"/>
</dbReference>
<organism evidence="10 11">
    <name type="scientific">Subtercola boreus</name>
    <dbReference type="NCBI Taxonomy" id="120213"/>
    <lineage>
        <taxon>Bacteria</taxon>
        <taxon>Bacillati</taxon>
        <taxon>Actinomycetota</taxon>
        <taxon>Actinomycetes</taxon>
        <taxon>Micrococcales</taxon>
        <taxon>Microbacteriaceae</taxon>
        <taxon>Subtercola</taxon>
    </lineage>
</organism>
<protein>
    <submittedName>
        <fullName evidence="10">Glycerol-3-phosphate ABC transporter permease</fullName>
    </submittedName>
</protein>
<comment type="similarity">
    <text evidence="7">Belongs to the binding-protein-dependent transport system permease family.</text>
</comment>
<dbReference type="Proteomes" id="UP000256709">
    <property type="component" value="Unassembled WGS sequence"/>
</dbReference>
<dbReference type="InterPro" id="IPR000515">
    <property type="entry name" value="MetI-like"/>
</dbReference>
<dbReference type="PANTHER" id="PTHR30193">
    <property type="entry name" value="ABC TRANSPORTER PERMEASE PROTEIN"/>
    <property type="match status" value="1"/>
</dbReference>
<gene>
    <name evidence="10" type="ORF">B7R21_01450</name>
</gene>
<feature type="transmembrane region" description="Helical" evidence="7">
    <location>
        <begin position="184"/>
        <end position="202"/>
    </location>
</feature>
<reference evidence="10 11" key="1">
    <citation type="submission" date="2017-04" db="EMBL/GenBank/DDBJ databases">
        <title>Comparative genome analysis of Subtercola boreus.</title>
        <authorList>
            <person name="Cho Y.-J."/>
            <person name="Cho A."/>
            <person name="Kim O.-S."/>
            <person name="Lee J.-I."/>
        </authorList>
    </citation>
    <scope>NUCLEOTIDE SEQUENCE [LARGE SCALE GENOMIC DNA]</scope>
    <source>
        <strain evidence="10 11">P27444</strain>
    </source>
</reference>
<sequence length="345" mass="37262">MTSTATRPAAGETPGQAETGRGAQPAAQPGTVPPAKRNVPDPAERARARKLQSRRTQARNWLLFVLLAGPNIALLIAFTYKPLLQSFYYSTLQWNIGSQRAIDVGFRNYTDWLTDSATPQVVGVTVIFTLATVGGGMVIGLGLALLLNQKLKLRGPARTIIVAPYVLSGVAVGLLWLFVFDPNFGIVAAVLGAIGLPSPAWYNDPQWALVMVIIVQLWKNVGYIALIYLAGLQAIQADVLEAAALDGAGPVRTFRRIILPLLGPTSFFLSVTTLLSSLQSFDIIQAMTKGGPLEGTTTMMYEIYREGFVAGRAGYSSAVATILFVVLLIVTLVQLRFVERKVHYS</sequence>
<feature type="transmembrane region" description="Helical" evidence="7">
    <location>
        <begin position="159"/>
        <end position="178"/>
    </location>
</feature>
<keyword evidence="4 7" id="KW-0812">Transmembrane</keyword>
<dbReference type="CDD" id="cd06261">
    <property type="entry name" value="TM_PBP2"/>
    <property type="match status" value="1"/>
</dbReference>
<keyword evidence="3" id="KW-1003">Cell membrane</keyword>
<evidence type="ECO:0000256" key="7">
    <source>
        <dbReference type="RuleBase" id="RU363032"/>
    </source>
</evidence>
<feature type="region of interest" description="Disordered" evidence="8">
    <location>
        <begin position="1"/>
        <end position="52"/>
    </location>
</feature>
<dbReference type="InterPro" id="IPR035906">
    <property type="entry name" value="MetI-like_sf"/>
</dbReference>
<evidence type="ECO:0000256" key="5">
    <source>
        <dbReference type="ARBA" id="ARBA00022989"/>
    </source>
</evidence>
<accession>A0A3E0W4T9</accession>
<proteinExistence type="inferred from homology"/>
<evidence type="ECO:0000256" key="6">
    <source>
        <dbReference type="ARBA" id="ARBA00023136"/>
    </source>
</evidence>
<dbReference type="PANTHER" id="PTHR30193:SF37">
    <property type="entry name" value="INNER MEMBRANE ABC TRANSPORTER PERMEASE PROTEIN YCJO"/>
    <property type="match status" value="1"/>
</dbReference>
<evidence type="ECO:0000256" key="3">
    <source>
        <dbReference type="ARBA" id="ARBA00022475"/>
    </source>
</evidence>
<dbReference type="GO" id="GO:0055085">
    <property type="term" value="P:transmembrane transport"/>
    <property type="evidence" value="ECO:0007669"/>
    <property type="project" value="InterPro"/>
</dbReference>
<dbReference type="InterPro" id="IPR051393">
    <property type="entry name" value="ABC_transporter_permease"/>
</dbReference>
<keyword evidence="2 7" id="KW-0813">Transport</keyword>
<feature type="transmembrane region" description="Helical" evidence="7">
    <location>
        <begin position="313"/>
        <end position="335"/>
    </location>
</feature>
<feature type="transmembrane region" description="Helical" evidence="7">
    <location>
        <begin position="121"/>
        <end position="147"/>
    </location>
</feature>